<dbReference type="Pfam" id="PF00071">
    <property type="entry name" value="Ras"/>
    <property type="match status" value="1"/>
</dbReference>
<dbReference type="PROSITE" id="PS51421">
    <property type="entry name" value="RAS"/>
    <property type="match status" value="1"/>
</dbReference>
<dbReference type="PRINTS" id="PR00449">
    <property type="entry name" value="RASTRNSFRMNG"/>
</dbReference>
<dbReference type="CDD" id="cd00154">
    <property type="entry name" value="Rab"/>
    <property type="match status" value="1"/>
</dbReference>
<dbReference type="InterPro" id="IPR005225">
    <property type="entry name" value="Small_GTP-bd"/>
</dbReference>
<dbReference type="PROSITE" id="PS51419">
    <property type="entry name" value="RAB"/>
    <property type="match status" value="1"/>
</dbReference>
<evidence type="ECO:0000313" key="2">
    <source>
        <dbReference type="EMBL" id="KAK8890133.1"/>
    </source>
</evidence>
<protein>
    <recommendedName>
        <fullName evidence="4">Small GTP-binding protein</fullName>
    </recommendedName>
</protein>
<organism evidence="2 3">
    <name type="scientific">Tritrichomonas musculus</name>
    <dbReference type="NCBI Taxonomy" id="1915356"/>
    <lineage>
        <taxon>Eukaryota</taxon>
        <taxon>Metamonada</taxon>
        <taxon>Parabasalia</taxon>
        <taxon>Tritrichomonadida</taxon>
        <taxon>Tritrichomonadidae</taxon>
        <taxon>Tritrichomonas</taxon>
    </lineage>
</organism>
<evidence type="ECO:0000256" key="1">
    <source>
        <dbReference type="ARBA" id="ARBA00022741"/>
    </source>
</evidence>
<name>A0ABR2KH53_9EUKA</name>
<dbReference type="SMART" id="SM00174">
    <property type="entry name" value="RHO"/>
    <property type="match status" value="1"/>
</dbReference>
<evidence type="ECO:0000313" key="3">
    <source>
        <dbReference type="Proteomes" id="UP001470230"/>
    </source>
</evidence>
<dbReference type="InterPro" id="IPR001806">
    <property type="entry name" value="Small_GTPase"/>
</dbReference>
<comment type="caution">
    <text evidence="2">The sequence shown here is derived from an EMBL/GenBank/DDBJ whole genome shotgun (WGS) entry which is preliminary data.</text>
</comment>
<dbReference type="InterPro" id="IPR027417">
    <property type="entry name" value="P-loop_NTPase"/>
</dbReference>
<reference evidence="2 3" key="1">
    <citation type="submission" date="2024-04" db="EMBL/GenBank/DDBJ databases">
        <title>Tritrichomonas musculus Genome.</title>
        <authorList>
            <person name="Alves-Ferreira E."/>
            <person name="Grigg M."/>
            <person name="Lorenzi H."/>
            <person name="Galac M."/>
        </authorList>
    </citation>
    <scope>NUCLEOTIDE SEQUENCE [LARGE SCALE GENOMIC DNA]</scope>
    <source>
        <strain evidence="2 3">EAF2021</strain>
    </source>
</reference>
<dbReference type="Gene3D" id="3.40.50.300">
    <property type="entry name" value="P-loop containing nucleotide triphosphate hydrolases"/>
    <property type="match status" value="1"/>
</dbReference>
<keyword evidence="1" id="KW-0547">Nucleotide-binding</keyword>
<dbReference type="EMBL" id="JAPFFF010000005">
    <property type="protein sequence ID" value="KAK8890133.1"/>
    <property type="molecule type" value="Genomic_DNA"/>
</dbReference>
<dbReference type="Proteomes" id="UP001470230">
    <property type="component" value="Unassembled WGS sequence"/>
</dbReference>
<proteinExistence type="predicted"/>
<dbReference type="SMART" id="SM00175">
    <property type="entry name" value="RAB"/>
    <property type="match status" value="1"/>
</dbReference>
<dbReference type="PANTHER" id="PTHR47978">
    <property type="match status" value="1"/>
</dbReference>
<dbReference type="SUPFAM" id="SSF52540">
    <property type="entry name" value="P-loop containing nucleoside triphosphate hydrolases"/>
    <property type="match status" value="1"/>
</dbReference>
<gene>
    <name evidence="2" type="ORF">M9Y10_034893</name>
</gene>
<evidence type="ECO:0008006" key="4">
    <source>
        <dbReference type="Google" id="ProtNLM"/>
    </source>
</evidence>
<dbReference type="NCBIfam" id="TIGR00231">
    <property type="entry name" value="small_GTP"/>
    <property type="match status" value="1"/>
</dbReference>
<keyword evidence="3" id="KW-1185">Reference proteome</keyword>
<dbReference type="PROSITE" id="PS51417">
    <property type="entry name" value="ARF"/>
    <property type="match status" value="1"/>
</dbReference>
<dbReference type="SMART" id="SM00173">
    <property type="entry name" value="RAS"/>
    <property type="match status" value="1"/>
</dbReference>
<dbReference type="SMART" id="SM00177">
    <property type="entry name" value="ARF"/>
    <property type="match status" value="1"/>
</dbReference>
<sequence>MQNENDTSCFRIVTIGDESVGKTSIVIRLIENRFNPHEAGTIGANYQVFSQLINGSRIELQIWDTAGQEKFRALAPIYYRSTSAAIVVFSLSNRQSFLDLNPQIETFFNVADQQAIIYVAANKSDLYDEYQVSFDECEQWAKERGFHIYLTSAKTGEGIRQMFSDLANELFKLHQKTITTNRKNQATIKEESTISNCC</sequence>
<accession>A0ABR2KH53</accession>